<keyword evidence="2" id="KW-0963">Cytoplasm</keyword>
<evidence type="ECO:0000256" key="5">
    <source>
        <dbReference type="SAM" id="Coils"/>
    </source>
</evidence>
<dbReference type="GO" id="GO:0005938">
    <property type="term" value="C:cell cortex"/>
    <property type="evidence" value="ECO:0007669"/>
    <property type="project" value="TreeGrafter"/>
</dbReference>
<keyword evidence="4" id="KW-0802">TPR repeat</keyword>
<keyword evidence="6" id="KW-1133">Transmembrane helix</keyword>
<dbReference type="GO" id="GO:0006355">
    <property type="term" value="P:regulation of DNA-templated transcription"/>
    <property type="evidence" value="ECO:0007669"/>
    <property type="project" value="InterPro"/>
</dbReference>
<dbReference type="STRING" id="684065.SAMN05421738_10949"/>
<protein>
    <submittedName>
        <fullName evidence="8">Tfp pilus assembly protein PilF</fullName>
    </submittedName>
</protein>
<evidence type="ECO:0000256" key="4">
    <source>
        <dbReference type="PROSITE-ProRule" id="PRU00339"/>
    </source>
</evidence>
<name>A0A1I4XIW4_9FLAO</name>
<feature type="repeat" description="TPR" evidence="4">
    <location>
        <begin position="71"/>
        <end position="104"/>
    </location>
</feature>
<dbReference type="SMART" id="SM00028">
    <property type="entry name" value="TPR"/>
    <property type="match status" value="5"/>
</dbReference>
<proteinExistence type="predicted"/>
<dbReference type="OrthoDB" id="1090267at2"/>
<feature type="chain" id="PRO_5011722396" evidence="7">
    <location>
        <begin position="19"/>
        <end position="557"/>
    </location>
</feature>
<dbReference type="GO" id="GO:0005092">
    <property type="term" value="F:GDP-dissociation inhibitor activity"/>
    <property type="evidence" value="ECO:0007669"/>
    <property type="project" value="TreeGrafter"/>
</dbReference>
<dbReference type="PROSITE" id="PS50005">
    <property type="entry name" value="TPR"/>
    <property type="match status" value="5"/>
</dbReference>
<dbReference type="Gene3D" id="1.25.40.10">
    <property type="entry name" value="Tetratricopeptide repeat domain"/>
    <property type="match status" value="2"/>
</dbReference>
<accession>A0A1I4XIW4</accession>
<reference evidence="9" key="1">
    <citation type="submission" date="2016-10" db="EMBL/GenBank/DDBJ databases">
        <authorList>
            <person name="Varghese N."/>
            <person name="Submissions S."/>
        </authorList>
    </citation>
    <scope>NUCLEOTIDE SEQUENCE [LARGE SCALE GENOMIC DNA]</scope>
    <source>
        <strain evidence="9">XJ109</strain>
    </source>
</reference>
<keyword evidence="7" id="KW-0732">Signal</keyword>
<feature type="transmembrane region" description="Helical" evidence="6">
    <location>
        <begin position="359"/>
        <end position="381"/>
    </location>
</feature>
<dbReference type="SUPFAM" id="SSF46894">
    <property type="entry name" value="C-terminal effector domain of the bipartite response regulators"/>
    <property type="match status" value="1"/>
</dbReference>
<feature type="repeat" description="TPR" evidence="4">
    <location>
        <begin position="205"/>
        <end position="238"/>
    </location>
</feature>
<evidence type="ECO:0000256" key="7">
    <source>
        <dbReference type="SAM" id="SignalP"/>
    </source>
</evidence>
<dbReference type="GO" id="GO:0003677">
    <property type="term" value="F:DNA binding"/>
    <property type="evidence" value="ECO:0007669"/>
    <property type="project" value="InterPro"/>
</dbReference>
<dbReference type="InterPro" id="IPR019734">
    <property type="entry name" value="TPR_rpt"/>
</dbReference>
<dbReference type="InterPro" id="IPR052386">
    <property type="entry name" value="GPSM"/>
</dbReference>
<dbReference type="PANTHER" id="PTHR45954:SF1">
    <property type="entry name" value="LD33695P"/>
    <property type="match status" value="1"/>
</dbReference>
<evidence type="ECO:0000256" key="3">
    <source>
        <dbReference type="ARBA" id="ARBA00022737"/>
    </source>
</evidence>
<feature type="repeat" description="TPR" evidence="4">
    <location>
        <begin position="245"/>
        <end position="278"/>
    </location>
</feature>
<dbReference type="Proteomes" id="UP000199149">
    <property type="component" value="Unassembled WGS sequence"/>
</dbReference>
<evidence type="ECO:0000256" key="2">
    <source>
        <dbReference type="ARBA" id="ARBA00022490"/>
    </source>
</evidence>
<dbReference type="Pfam" id="PF13424">
    <property type="entry name" value="TPR_12"/>
    <property type="match status" value="2"/>
</dbReference>
<evidence type="ECO:0000313" key="9">
    <source>
        <dbReference type="Proteomes" id="UP000199149"/>
    </source>
</evidence>
<feature type="signal peptide" evidence="7">
    <location>
        <begin position="1"/>
        <end position="18"/>
    </location>
</feature>
<feature type="repeat" description="TPR" evidence="4">
    <location>
        <begin position="165"/>
        <end position="198"/>
    </location>
</feature>
<comment type="subcellular location">
    <subcellularLocation>
        <location evidence="1">Cytoplasm</location>
    </subcellularLocation>
</comment>
<dbReference type="AlphaFoldDB" id="A0A1I4XIW4"/>
<keyword evidence="5" id="KW-0175">Coiled coil</keyword>
<dbReference type="GO" id="GO:0001965">
    <property type="term" value="F:G-protein alpha-subunit binding"/>
    <property type="evidence" value="ECO:0007669"/>
    <property type="project" value="TreeGrafter"/>
</dbReference>
<dbReference type="InterPro" id="IPR011990">
    <property type="entry name" value="TPR-like_helical_dom_sf"/>
</dbReference>
<dbReference type="PANTHER" id="PTHR45954">
    <property type="entry name" value="LD33695P"/>
    <property type="match status" value="1"/>
</dbReference>
<dbReference type="RefSeq" id="WP_092908474.1">
    <property type="nucleotide sequence ID" value="NZ_FOUZ01000009.1"/>
</dbReference>
<feature type="repeat" description="TPR" evidence="4">
    <location>
        <begin position="119"/>
        <end position="152"/>
    </location>
</feature>
<keyword evidence="3" id="KW-0677">Repeat</keyword>
<dbReference type="EMBL" id="FOUZ01000009">
    <property type="protein sequence ID" value="SFN25868.1"/>
    <property type="molecule type" value="Genomic_DNA"/>
</dbReference>
<feature type="coiled-coil region" evidence="5">
    <location>
        <begin position="393"/>
        <end position="420"/>
    </location>
</feature>
<gene>
    <name evidence="8" type="ORF">SAMN05421738_10949</name>
</gene>
<evidence type="ECO:0000313" key="8">
    <source>
        <dbReference type="EMBL" id="SFN25868.1"/>
    </source>
</evidence>
<evidence type="ECO:0000256" key="6">
    <source>
        <dbReference type="SAM" id="Phobius"/>
    </source>
</evidence>
<keyword evidence="6" id="KW-0812">Transmembrane</keyword>
<dbReference type="SUPFAM" id="SSF48452">
    <property type="entry name" value="TPR-like"/>
    <property type="match status" value="2"/>
</dbReference>
<evidence type="ECO:0000256" key="1">
    <source>
        <dbReference type="ARBA" id="ARBA00004496"/>
    </source>
</evidence>
<keyword evidence="6" id="KW-0472">Membrane</keyword>
<sequence length="557" mass="64996">MNCKLFFLIIFLFTNLNAQDKITSKPSAKDKIEKYLKKSDELINVNLDSALFYSKKANQLIDNLSDDTDKVDVYRLLGNIYLARGNYVTSLEYYLKAAKIIETKLLSSPTNQKYLEYKVELFIHLGNVYQLQHNFGEALKFYDKALVELDHAKLKDTKKKLILELKILNNSGGIYLKKKNFDKALSYFEKASKINETINDVALEANLFNNLGICYLEKKESVSAIYYFEEALKIRLKTNDQRGISQCYNNLGKAYGLRKEYAKAQKYFDEALQIGQKIGNSESIIYSLESLTYLFKETKNYEKAYFTFEELTTLKDSLFNAQTVKRIADLEMNYKLDQQKQIFELDLKRKEAEKQKDKLLYYTISAGLFSLLAIAVLWIYLQKTKIKNIELSKEKLTLSNKNISLEKDKLQEELAFQSREMTTKMMYLLKKNELINSVSEKLIELKKNATTTANQKAIQDMIVEMRQKKDDDIWNEFETYFTKVHPEFYSKLNQLFPNLTPNEKKLCAFLRLNMSTKDISAITYQSINSITVSRSRLRKKLNIQGEDINLINFLMNL</sequence>
<organism evidence="8 9">
    <name type="scientific">Algoriella xinjiangensis</name>
    <dbReference type="NCBI Taxonomy" id="684065"/>
    <lineage>
        <taxon>Bacteria</taxon>
        <taxon>Pseudomonadati</taxon>
        <taxon>Bacteroidota</taxon>
        <taxon>Flavobacteriia</taxon>
        <taxon>Flavobacteriales</taxon>
        <taxon>Weeksellaceae</taxon>
        <taxon>Algoriella</taxon>
    </lineage>
</organism>
<dbReference type="InterPro" id="IPR016032">
    <property type="entry name" value="Sig_transdc_resp-reg_C-effctor"/>
</dbReference>
<keyword evidence="9" id="KW-1185">Reference proteome</keyword>